<organism evidence="9">
    <name type="scientific">hydrothermal vent metagenome</name>
    <dbReference type="NCBI Taxonomy" id="652676"/>
    <lineage>
        <taxon>unclassified sequences</taxon>
        <taxon>metagenomes</taxon>
        <taxon>ecological metagenomes</taxon>
    </lineage>
</organism>
<feature type="region of interest" description="Disordered" evidence="5">
    <location>
        <begin position="378"/>
        <end position="429"/>
    </location>
</feature>
<dbReference type="PROSITE" id="PS00039">
    <property type="entry name" value="DEAD_ATP_HELICASE"/>
    <property type="match status" value="1"/>
</dbReference>
<dbReference type="PANTHER" id="PTHR47959">
    <property type="entry name" value="ATP-DEPENDENT RNA HELICASE RHLE-RELATED"/>
    <property type="match status" value="1"/>
</dbReference>
<proteinExistence type="predicted"/>
<evidence type="ECO:0000259" key="7">
    <source>
        <dbReference type="PROSITE" id="PS51194"/>
    </source>
</evidence>
<feature type="compositionally biased region" description="Polar residues" evidence="5">
    <location>
        <begin position="413"/>
        <end position="429"/>
    </location>
</feature>
<dbReference type="GO" id="GO:0016787">
    <property type="term" value="F:hydrolase activity"/>
    <property type="evidence" value="ECO:0007669"/>
    <property type="project" value="UniProtKB-KW"/>
</dbReference>
<evidence type="ECO:0000313" key="9">
    <source>
        <dbReference type="EMBL" id="VAW84426.1"/>
    </source>
</evidence>
<evidence type="ECO:0000256" key="1">
    <source>
        <dbReference type="ARBA" id="ARBA00022741"/>
    </source>
</evidence>
<gene>
    <name evidence="9" type="ORF">MNBD_GAMMA16-2029</name>
</gene>
<evidence type="ECO:0000256" key="5">
    <source>
        <dbReference type="SAM" id="MobiDB-lite"/>
    </source>
</evidence>
<dbReference type="CDD" id="cd00268">
    <property type="entry name" value="DEADc"/>
    <property type="match status" value="1"/>
</dbReference>
<dbReference type="Pfam" id="PF00270">
    <property type="entry name" value="DEAD"/>
    <property type="match status" value="1"/>
</dbReference>
<dbReference type="InterPro" id="IPR050079">
    <property type="entry name" value="DEAD_box_RNA_helicase"/>
</dbReference>
<sequence length="429" mass="47014">MSFSNFDLHPKILEALAASNFDTPTDVQKQAIPPSLEGRDVMASAQTGTGKTAAFALPALQRLLTPSTKSGRGPRAIILTPTRELAKQVTQATREMGRLTRINFATIVGGVPYTPQERLLARPLDILVATPGRLIDHMNQGRVDFSRLELFILDEADRMLDMGFINDVERIAAEAPKDKQTLLFSATLEGTIAKVAKKILNNPVRIVVASVKDNHSSIVQHIHQADDIQHKRALLSHLLDDPDLSQAIIFTATKKSADRLALSLSNQGRRCAALHGDMKQGSRNRTVEQLRRKTIQLLVATDVAARGLDIKGISHVINFDLPMAAEDYIHRIGRTGRGGATGIAMSLVGPEDWIKLGRIERLTGNKLERKTIEGLEPVKPIPTTNGFAKKRSGNFSKNGGRFSNSRSSKARTYGNTASNKRFQRSRTGS</sequence>
<dbReference type="EMBL" id="UOFO01000045">
    <property type="protein sequence ID" value="VAW84426.1"/>
    <property type="molecule type" value="Genomic_DNA"/>
</dbReference>
<dbReference type="GO" id="GO:0003676">
    <property type="term" value="F:nucleic acid binding"/>
    <property type="evidence" value="ECO:0007669"/>
    <property type="project" value="InterPro"/>
</dbReference>
<feature type="domain" description="Helicase C-terminal" evidence="7">
    <location>
        <begin position="234"/>
        <end position="383"/>
    </location>
</feature>
<keyword evidence="3" id="KW-0347">Helicase</keyword>
<dbReference type="SUPFAM" id="SSF52540">
    <property type="entry name" value="P-loop containing nucleoside triphosphate hydrolases"/>
    <property type="match status" value="1"/>
</dbReference>
<dbReference type="GO" id="GO:0005524">
    <property type="term" value="F:ATP binding"/>
    <property type="evidence" value="ECO:0007669"/>
    <property type="project" value="UniProtKB-KW"/>
</dbReference>
<keyword evidence="1" id="KW-0547">Nucleotide-binding</keyword>
<dbReference type="InterPro" id="IPR001650">
    <property type="entry name" value="Helicase_C-like"/>
</dbReference>
<keyword evidence="2" id="KW-0378">Hydrolase</keyword>
<dbReference type="PROSITE" id="PS51195">
    <property type="entry name" value="Q_MOTIF"/>
    <property type="match status" value="1"/>
</dbReference>
<name>A0A3B0ZUV0_9ZZZZ</name>
<evidence type="ECO:0000256" key="2">
    <source>
        <dbReference type="ARBA" id="ARBA00022801"/>
    </source>
</evidence>
<dbReference type="AlphaFoldDB" id="A0A3B0ZUV0"/>
<accession>A0A3B0ZUV0</accession>
<evidence type="ECO:0000259" key="6">
    <source>
        <dbReference type="PROSITE" id="PS51192"/>
    </source>
</evidence>
<dbReference type="PROSITE" id="PS51192">
    <property type="entry name" value="HELICASE_ATP_BIND_1"/>
    <property type="match status" value="1"/>
</dbReference>
<dbReference type="PROSITE" id="PS51194">
    <property type="entry name" value="HELICASE_CTER"/>
    <property type="match status" value="1"/>
</dbReference>
<dbReference type="SMART" id="SM00487">
    <property type="entry name" value="DEXDc"/>
    <property type="match status" value="1"/>
</dbReference>
<reference evidence="9" key="1">
    <citation type="submission" date="2018-06" db="EMBL/GenBank/DDBJ databases">
        <authorList>
            <person name="Zhirakovskaya E."/>
        </authorList>
    </citation>
    <scope>NUCLEOTIDE SEQUENCE</scope>
</reference>
<dbReference type="InterPro" id="IPR027417">
    <property type="entry name" value="P-loop_NTPase"/>
</dbReference>
<feature type="domain" description="DEAD-box RNA helicase Q" evidence="8">
    <location>
        <begin position="1"/>
        <end position="29"/>
    </location>
</feature>
<dbReference type="CDD" id="cd18787">
    <property type="entry name" value="SF2_C_DEAD"/>
    <property type="match status" value="1"/>
</dbReference>
<evidence type="ECO:0000259" key="8">
    <source>
        <dbReference type="PROSITE" id="PS51195"/>
    </source>
</evidence>
<dbReference type="Pfam" id="PF00271">
    <property type="entry name" value="Helicase_C"/>
    <property type="match status" value="1"/>
</dbReference>
<dbReference type="GO" id="GO:0003724">
    <property type="term" value="F:RNA helicase activity"/>
    <property type="evidence" value="ECO:0007669"/>
    <property type="project" value="InterPro"/>
</dbReference>
<dbReference type="InterPro" id="IPR000629">
    <property type="entry name" value="RNA-helicase_DEAD-box_CS"/>
</dbReference>
<dbReference type="GO" id="GO:0005829">
    <property type="term" value="C:cytosol"/>
    <property type="evidence" value="ECO:0007669"/>
    <property type="project" value="TreeGrafter"/>
</dbReference>
<dbReference type="InterPro" id="IPR011545">
    <property type="entry name" value="DEAD/DEAH_box_helicase_dom"/>
</dbReference>
<dbReference type="InterPro" id="IPR014014">
    <property type="entry name" value="RNA_helicase_DEAD_Q_motif"/>
</dbReference>
<protein>
    <submittedName>
        <fullName evidence="9">Cold-shock DEAD-box protein A</fullName>
    </submittedName>
</protein>
<dbReference type="InterPro" id="IPR044742">
    <property type="entry name" value="DEAD/DEAH_RhlB"/>
</dbReference>
<feature type="compositionally biased region" description="Polar residues" evidence="5">
    <location>
        <begin position="393"/>
        <end position="407"/>
    </location>
</feature>
<dbReference type="SMART" id="SM00490">
    <property type="entry name" value="HELICc"/>
    <property type="match status" value="1"/>
</dbReference>
<keyword evidence="4" id="KW-0067">ATP-binding</keyword>
<feature type="domain" description="Helicase ATP-binding" evidence="6">
    <location>
        <begin position="32"/>
        <end position="206"/>
    </location>
</feature>
<dbReference type="Gene3D" id="3.40.50.300">
    <property type="entry name" value="P-loop containing nucleotide triphosphate hydrolases"/>
    <property type="match status" value="2"/>
</dbReference>
<dbReference type="PANTHER" id="PTHR47959:SF17">
    <property type="entry name" value="ATP-DEPENDENT RNA HELICASE DEAD BOX FAMILY"/>
    <property type="match status" value="1"/>
</dbReference>
<dbReference type="InterPro" id="IPR014001">
    <property type="entry name" value="Helicase_ATP-bd"/>
</dbReference>
<evidence type="ECO:0000256" key="3">
    <source>
        <dbReference type="ARBA" id="ARBA00022806"/>
    </source>
</evidence>
<evidence type="ECO:0000256" key="4">
    <source>
        <dbReference type="ARBA" id="ARBA00022840"/>
    </source>
</evidence>